<dbReference type="GO" id="GO:0010185">
    <property type="term" value="P:regulation of cellular defense response"/>
    <property type="evidence" value="ECO:0007669"/>
    <property type="project" value="UniProtKB-ARBA"/>
</dbReference>
<evidence type="ECO:0000313" key="11">
    <source>
        <dbReference type="Proteomes" id="UP001239994"/>
    </source>
</evidence>
<name>A0AAD8ZH32_9TELE</name>
<keyword evidence="7" id="KW-1015">Disulfide bond</keyword>
<feature type="signal peptide" evidence="8">
    <location>
        <begin position="1"/>
        <end position="18"/>
    </location>
</feature>
<proteinExistence type="inferred from homology"/>
<organism evidence="10 11">
    <name type="scientific">Electrophorus voltai</name>
    <dbReference type="NCBI Taxonomy" id="2609070"/>
    <lineage>
        <taxon>Eukaryota</taxon>
        <taxon>Metazoa</taxon>
        <taxon>Chordata</taxon>
        <taxon>Craniata</taxon>
        <taxon>Vertebrata</taxon>
        <taxon>Euteleostomi</taxon>
        <taxon>Actinopterygii</taxon>
        <taxon>Neopterygii</taxon>
        <taxon>Teleostei</taxon>
        <taxon>Ostariophysi</taxon>
        <taxon>Gymnotiformes</taxon>
        <taxon>Gymnotoidei</taxon>
        <taxon>Gymnotidae</taxon>
        <taxon>Electrophorus</taxon>
    </lineage>
</organism>
<evidence type="ECO:0000259" key="9">
    <source>
        <dbReference type="SMART" id="SM00607"/>
    </source>
</evidence>
<comment type="caution">
    <text evidence="10">The sequence shown here is derived from an EMBL/GenBank/DDBJ whole genome shotgun (WGS) entry which is preliminary data.</text>
</comment>
<dbReference type="PANTHER" id="PTHR45713:SF20">
    <property type="entry name" value="FUCOLECTIN TACHYLECTIN-4 PENTRAXIN-1 DOMAIN-CONTAINING PROTEIN"/>
    <property type="match status" value="1"/>
</dbReference>
<dbReference type="EMBL" id="JAROKS010000012">
    <property type="protein sequence ID" value="KAK1799071.1"/>
    <property type="molecule type" value="Genomic_DNA"/>
</dbReference>
<evidence type="ECO:0000256" key="1">
    <source>
        <dbReference type="ARBA" id="ARBA00002219"/>
    </source>
</evidence>
<dbReference type="SUPFAM" id="SSF49785">
    <property type="entry name" value="Galactose-binding domain-like"/>
    <property type="match status" value="2"/>
</dbReference>
<evidence type="ECO:0000256" key="8">
    <source>
        <dbReference type="SAM" id="SignalP"/>
    </source>
</evidence>
<comment type="similarity">
    <text evidence="2">Belongs to the fucolectin family.</text>
</comment>
<dbReference type="InterPro" id="IPR006585">
    <property type="entry name" value="FTP1"/>
</dbReference>
<feature type="domain" description="Fucolectin tachylectin-4 pentraxin-1" evidence="9">
    <location>
        <begin position="163"/>
        <end position="305"/>
    </location>
</feature>
<dbReference type="GO" id="GO:0046872">
    <property type="term" value="F:metal ion binding"/>
    <property type="evidence" value="ECO:0007669"/>
    <property type="project" value="UniProtKB-KW"/>
</dbReference>
<dbReference type="Gene3D" id="2.60.120.260">
    <property type="entry name" value="Galactose-binding domain-like"/>
    <property type="match status" value="2"/>
</dbReference>
<evidence type="ECO:0000256" key="4">
    <source>
        <dbReference type="ARBA" id="ARBA00022723"/>
    </source>
</evidence>
<evidence type="ECO:0000256" key="7">
    <source>
        <dbReference type="ARBA" id="ARBA00023157"/>
    </source>
</evidence>
<comment type="subunit">
    <text evidence="3">Homotrimer.</text>
</comment>
<protein>
    <recommendedName>
        <fullName evidence="9">Fucolectin tachylectin-4 pentraxin-1 domain-containing protein</fullName>
    </recommendedName>
</protein>
<evidence type="ECO:0000256" key="2">
    <source>
        <dbReference type="ARBA" id="ARBA00010147"/>
    </source>
</evidence>
<comment type="function">
    <text evidence="1">Acts as a defensive agent. Recognizes blood group fucosylated oligosaccharides including A, B, H and Lewis B-type antigens. Does not recognize Lewis A antigen and has low affinity for monovalent haptens.</text>
</comment>
<evidence type="ECO:0000256" key="6">
    <source>
        <dbReference type="ARBA" id="ARBA00022837"/>
    </source>
</evidence>
<reference evidence="10" key="1">
    <citation type="submission" date="2023-03" db="EMBL/GenBank/DDBJ databases">
        <title>Electrophorus voltai genome.</title>
        <authorList>
            <person name="Bian C."/>
        </authorList>
    </citation>
    <scope>NUCLEOTIDE SEQUENCE</scope>
    <source>
        <strain evidence="10">CB-2022</strain>
        <tissue evidence="10">Muscle</tissue>
    </source>
</reference>
<dbReference type="Pfam" id="PF22633">
    <property type="entry name" value="F5_F8_type_C_2"/>
    <property type="match status" value="2"/>
</dbReference>
<dbReference type="GO" id="GO:0042806">
    <property type="term" value="F:fucose binding"/>
    <property type="evidence" value="ECO:0007669"/>
    <property type="project" value="UniProtKB-ARBA"/>
</dbReference>
<accession>A0AAD8ZH32</accession>
<dbReference type="PANTHER" id="PTHR45713">
    <property type="entry name" value="FTP DOMAIN-CONTAINING PROTEIN"/>
    <property type="match status" value="1"/>
</dbReference>
<dbReference type="SMART" id="SM00607">
    <property type="entry name" value="FTP"/>
    <property type="match status" value="2"/>
</dbReference>
<dbReference type="Proteomes" id="UP001239994">
    <property type="component" value="Unassembled WGS sequence"/>
</dbReference>
<gene>
    <name evidence="10" type="ORF">P4O66_007346</name>
</gene>
<keyword evidence="5" id="KW-0430">Lectin</keyword>
<evidence type="ECO:0000256" key="5">
    <source>
        <dbReference type="ARBA" id="ARBA00022734"/>
    </source>
</evidence>
<dbReference type="GO" id="GO:0001868">
    <property type="term" value="P:regulation of complement activation, lectin pathway"/>
    <property type="evidence" value="ECO:0007669"/>
    <property type="project" value="UniProtKB-ARBA"/>
</dbReference>
<dbReference type="InterPro" id="IPR051941">
    <property type="entry name" value="BG_Antigen-Binding_Lectin"/>
</dbReference>
<keyword evidence="4" id="KW-0479">Metal-binding</keyword>
<keyword evidence="8" id="KW-0732">Signal</keyword>
<keyword evidence="6" id="KW-0106">Calcium</keyword>
<dbReference type="AlphaFoldDB" id="A0AAD8ZH32"/>
<evidence type="ECO:0000313" key="10">
    <source>
        <dbReference type="EMBL" id="KAK1799071.1"/>
    </source>
</evidence>
<feature type="chain" id="PRO_5042189782" description="Fucolectin tachylectin-4 pentraxin-1 domain-containing protein" evidence="8">
    <location>
        <begin position="19"/>
        <end position="311"/>
    </location>
</feature>
<keyword evidence="11" id="KW-1185">Reference proteome</keyword>
<dbReference type="InterPro" id="IPR008979">
    <property type="entry name" value="Galactose-bd-like_sf"/>
</dbReference>
<evidence type="ECO:0000256" key="3">
    <source>
        <dbReference type="ARBA" id="ARBA00011233"/>
    </source>
</evidence>
<sequence>MMPSVILSLMLLPGLCVTAFRENIALKGKAMQSSTGYTGQAMFAVDGNSDTNYGHGTCTHTVLEKDPWWRVELPHTYSVDMVTITNRGDCCEERINGAQIRIGNSLENNGNNNHLVATIGSLQSGATETYKFAPVKGRFVNIVIPGHQKYLTLCEVKVSEADLRNLALRGTATQSSLHSLAQKAVDGNRNFNLKNGFCTYTALESAPWWRVDLHDTYTIHYVALTNQGDCCSDCLNGAEIRIGDSLQNDGKDNPLCATVSSIPPGQTEYFVCTKFLKGRYVTAVLPRVGILSLCEMEVFGQRPIAERSLMA</sequence>
<feature type="domain" description="Fucolectin tachylectin-4 pentraxin-1" evidence="9">
    <location>
        <begin position="21"/>
        <end position="162"/>
    </location>
</feature>